<comment type="similarity">
    <text evidence="2 5">Belongs to the 1-acyl-sn-glycerol-3-phosphate acyltransferase family.</text>
</comment>
<comment type="pathway">
    <text evidence="1">Phospholipid metabolism; CDP-diacylglycerol biosynthesis; CDP-diacylglycerol from sn-glycerol 3-phosphate: step 2/3.</text>
</comment>
<dbReference type="EMBL" id="JARBDR010000214">
    <property type="protein sequence ID" value="KAJ8318615.1"/>
    <property type="molecule type" value="Genomic_DNA"/>
</dbReference>
<keyword evidence="6" id="KW-1133">Transmembrane helix</keyword>
<dbReference type="SUPFAM" id="SSF69593">
    <property type="entry name" value="Glycerol-3-phosphate (1)-acyltransferase"/>
    <property type="match status" value="1"/>
</dbReference>
<gene>
    <name evidence="8" type="ORF">KUTeg_003706</name>
</gene>
<evidence type="ECO:0000256" key="5">
    <source>
        <dbReference type="RuleBase" id="RU361267"/>
    </source>
</evidence>
<feature type="domain" description="Phospholipid/glycerol acyltransferase" evidence="7">
    <location>
        <begin position="98"/>
        <end position="213"/>
    </location>
</feature>
<proteinExistence type="inferred from homology"/>
<name>A0ABQ9FSB9_TEGGR</name>
<feature type="transmembrane region" description="Helical" evidence="6">
    <location>
        <begin position="37"/>
        <end position="59"/>
    </location>
</feature>
<keyword evidence="6" id="KW-0812">Transmembrane</keyword>
<comment type="caution">
    <text evidence="8">The sequence shown here is derived from an EMBL/GenBank/DDBJ whole genome shotgun (WGS) entry which is preliminary data.</text>
</comment>
<keyword evidence="5" id="KW-0443">Lipid metabolism</keyword>
<feature type="transmembrane region" description="Helical" evidence="6">
    <location>
        <begin position="6"/>
        <end position="25"/>
    </location>
</feature>
<dbReference type="InterPro" id="IPR004552">
    <property type="entry name" value="AGP_acyltrans"/>
</dbReference>
<comment type="catalytic activity">
    <reaction evidence="5">
        <text>a 1-acyl-sn-glycero-3-phosphate + an acyl-CoA = a 1,2-diacyl-sn-glycero-3-phosphate + CoA</text>
        <dbReference type="Rhea" id="RHEA:19709"/>
        <dbReference type="ChEBI" id="CHEBI:57287"/>
        <dbReference type="ChEBI" id="CHEBI:57970"/>
        <dbReference type="ChEBI" id="CHEBI:58342"/>
        <dbReference type="ChEBI" id="CHEBI:58608"/>
        <dbReference type="EC" id="2.3.1.51"/>
    </reaction>
</comment>
<comment type="domain">
    <text evidence="5">The HXXXXD motif is essential for acyltransferase activity and may constitute the binding site for the phosphate moiety of the glycerol-3-phosphate.</text>
</comment>
<evidence type="ECO:0000256" key="1">
    <source>
        <dbReference type="ARBA" id="ARBA00004728"/>
    </source>
</evidence>
<organism evidence="8 9">
    <name type="scientific">Tegillarca granosa</name>
    <name type="common">Malaysian cockle</name>
    <name type="synonym">Anadara granosa</name>
    <dbReference type="NCBI Taxonomy" id="220873"/>
    <lineage>
        <taxon>Eukaryota</taxon>
        <taxon>Metazoa</taxon>
        <taxon>Spiralia</taxon>
        <taxon>Lophotrochozoa</taxon>
        <taxon>Mollusca</taxon>
        <taxon>Bivalvia</taxon>
        <taxon>Autobranchia</taxon>
        <taxon>Pteriomorphia</taxon>
        <taxon>Arcoida</taxon>
        <taxon>Arcoidea</taxon>
        <taxon>Arcidae</taxon>
        <taxon>Tegillarca</taxon>
    </lineage>
</organism>
<reference evidence="8 9" key="1">
    <citation type="submission" date="2022-12" db="EMBL/GenBank/DDBJ databases">
        <title>Chromosome-level genome of Tegillarca granosa.</title>
        <authorList>
            <person name="Kim J."/>
        </authorList>
    </citation>
    <scope>NUCLEOTIDE SEQUENCE [LARGE SCALE GENOMIC DNA]</scope>
    <source>
        <strain evidence="8">Teg-2019</strain>
        <tissue evidence="8">Adductor muscle</tissue>
    </source>
</reference>
<dbReference type="Pfam" id="PF01553">
    <property type="entry name" value="Acyltransferase"/>
    <property type="match status" value="1"/>
</dbReference>
<dbReference type="PANTHER" id="PTHR10434">
    <property type="entry name" value="1-ACYL-SN-GLYCEROL-3-PHOSPHATE ACYLTRANSFERASE"/>
    <property type="match status" value="1"/>
</dbReference>
<dbReference type="InterPro" id="IPR002123">
    <property type="entry name" value="Plipid/glycerol_acylTrfase"/>
</dbReference>
<evidence type="ECO:0000256" key="2">
    <source>
        <dbReference type="ARBA" id="ARBA00008655"/>
    </source>
</evidence>
<keyword evidence="9" id="KW-1185">Reference proteome</keyword>
<evidence type="ECO:0000313" key="8">
    <source>
        <dbReference type="EMBL" id="KAJ8318615.1"/>
    </source>
</evidence>
<dbReference type="SMART" id="SM00563">
    <property type="entry name" value="PlsC"/>
    <property type="match status" value="1"/>
</dbReference>
<evidence type="ECO:0000313" key="9">
    <source>
        <dbReference type="Proteomes" id="UP001217089"/>
    </source>
</evidence>
<keyword evidence="6" id="KW-0472">Membrane</keyword>
<dbReference type="PANTHER" id="PTHR10434:SF11">
    <property type="entry name" value="1-ACYL-SN-GLYCEROL-3-PHOSPHATE ACYLTRANSFERASE"/>
    <property type="match status" value="1"/>
</dbReference>
<evidence type="ECO:0000259" key="7">
    <source>
        <dbReference type="SMART" id="SM00563"/>
    </source>
</evidence>
<protein>
    <recommendedName>
        <fullName evidence="5">1-acyl-sn-glycerol-3-phosphate acyltransferase</fullName>
        <ecNumber evidence="5">2.3.1.51</ecNumber>
    </recommendedName>
</protein>
<accession>A0ABQ9FSB9</accession>
<dbReference type="EC" id="2.3.1.51" evidence="5"/>
<keyword evidence="3 5" id="KW-0808">Transferase</keyword>
<keyword evidence="5" id="KW-1208">Phospholipid metabolism</keyword>
<evidence type="ECO:0000256" key="3">
    <source>
        <dbReference type="ARBA" id="ARBA00022679"/>
    </source>
</evidence>
<keyword evidence="5" id="KW-0594">Phospholipid biosynthesis</keyword>
<sequence>MLILVLTMIAQILLGGFILLLLMLYETSKTFRYYIKMTVYYFHLNFVCIAPIFTGIFYYGRTTKNQRIVAMYMKHVKKLFGIEMEVRGEDNLKSAQPCIIVCNHQSSVDLMGMMEIWPDNCTVLAKKELLYTGIFGVALYYSDILFVDRKRTGKAVNYMQNVAEEVKKQKLSVFIFPEGTRNRNGTLLPFKKGAFHLAVEAGVPILPIVFSSLSAFYSKDEKRFDSGKMIITCLPKISTEGLTTDDIPDLTEKAREQMLDVFYKTSLETTDPKYLCNGLKSQ</sequence>
<keyword evidence="5" id="KW-0444">Lipid biosynthesis</keyword>
<keyword evidence="4 5" id="KW-0012">Acyltransferase</keyword>
<dbReference type="NCBIfam" id="TIGR00530">
    <property type="entry name" value="AGP_acyltrn"/>
    <property type="match status" value="1"/>
</dbReference>
<evidence type="ECO:0000256" key="4">
    <source>
        <dbReference type="ARBA" id="ARBA00023315"/>
    </source>
</evidence>
<dbReference type="CDD" id="cd07989">
    <property type="entry name" value="LPLAT_AGPAT-like"/>
    <property type="match status" value="1"/>
</dbReference>
<dbReference type="Proteomes" id="UP001217089">
    <property type="component" value="Unassembled WGS sequence"/>
</dbReference>
<evidence type="ECO:0000256" key="6">
    <source>
        <dbReference type="SAM" id="Phobius"/>
    </source>
</evidence>